<evidence type="ECO:0008006" key="5">
    <source>
        <dbReference type="Google" id="ProtNLM"/>
    </source>
</evidence>
<gene>
    <name evidence="3" type="ORF">JMJ35_006576</name>
</gene>
<name>A0AA39QZV5_9LECA</name>
<dbReference type="NCBIfam" id="NF041278">
    <property type="entry name" value="CmcJ_NvfI_EfuI"/>
    <property type="match status" value="1"/>
</dbReference>
<organism evidence="3 4">
    <name type="scientific">Cladonia borealis</name>
    <dbReference type="NCBI Taxonomy" id="184061"/>
    <lineage>
        <taxon>Eukaryota</taxon>
        <taxon>Fungi</taxon>
        <taxon>Dikarya</taxon>
        <taxon>Ascomycota</taxon>
        <taxon>Pezizomycotina</taxon>
        <taxon>Lecanoromycetes</taxon>
        <taxon>OSLEUM clade</taxon>
        <taxon>Lecanoromycetidae</taxon>
        <taxon>Lecanorales</taxon>
        <taxon>Lecanorineae</taxon>
        <taxon>Cladoniaceae</taxon>
        <taxon>Cladonia</taxon>
    </lineage>
</organism>
<evidence type="ECO:0000313" key="3">
    <source>
        <dbReference type="EMBL" id="KAK0511024.1"/>
    </source>
</evidence>
<keyword evidence="4" id="KW-1185">Reference proteome</keyword>
<sequence>MARQDDQVAIKATNLGQNGHRNEKEPSNHRSNICETAPDGGDVATHMFFLERDELYDTVKPYVIRYDVKTSVPSENIKRLLCPVTVRDLRVLAEEAPFAQSGFQVLSLASQMSYEDYGDEEKIRTIHVPEVLDIVKANFSADDVHALEHVVRRRHPTWPIATGENYDYEQPASRAHLDFTYDAVVDIIRHLYEYEAERVLAGRWQVINVWHPLRGPTRDWPLAVCDAASVDFENDAVPGDIVQIDRVTENLQIHFNENQKWFYLSNQMPSEMLVFKNADSESPHGASCGAPHASFNVFPEIPKEVRRESIEIRILVMWEG</sequence>
<protein>
    <recommendedName>
        <fullName evidence="5">Methyltransferase</fullName>
    </recommendedName>
</protein>
<evidence type="ECO:0000256" key="2">
    <source>
        <dbReference type="SAM" id="MobiDB-lite"/>
    </source>
</evidence>
<dbReference type="PANTHER" id="PTHR34598">
    <property type="entry name" value="BLL6449 PROTEIN"/>
    <property type="match status" value="1"/>
</dbReference>
<accession>A0AA39QZV5</accession>
<dbReference type="InterPro" id="IPR044053">
    <property type="entry name" value="AsaB-like"/>
</dbReference>
<comment type="similarity">
    <text evidence="1">Belongs to the asaB hydroxylase/desaturase family.</text>
</comment>
<dbReference type="AlphaFoldDB" id="A0AA39QZV5"/>
<dbReference type="Proteomes" id="UP001166286">
    <property type="component" value="Unassembled WGS sequence"/>
</dbReference>
<dbReference type="EMBL" id="JAFEKC020000014">
    <property type="protein sequence ID" value="KAK0511024.1"/>
    <property type="molecule type" value="Genomic_DNA"/>
</dbReference>
<dbReference type="PANTHER" id="PTHR34598:SF3">
    <property type="entry name" value="OXIDOREDUCTASE AN1597"/>
    <property type="match status" value="1"/>
</dbReference>
<proteinExistence type="inferred from homology"/>
<comment type="caution">
    <text evidence="3">The sequence shown here is derived from an EMBL/GenBank/DDBJ whole genome shotgun (WGS) entry which is preliminary data.</text>
</comment>
<evidence type="ECO:0000313" key="4">
    <source>
        <dbReference type="Proteomes" id="UP001166286"/>
    </source>
</evidence>
<reference evidence="3" key="1">
    <citation type="submission" date="2023-03" db="EMBL/GenBank/DDBJ databases">
        <title>Complete genome of Cladonia borealis.</title>
        <authorList>
            <person name="Park H."/>
        </authorList>
    </citation>
    <scope>NUCLEOTIDE SEQUENCE</scope>
    <source>
        <strain evidence="3">ANT050790</strain>
    </source>
</reference>
<dbReference type="GO" id="GO:0016491">
    <property type="term" value="F:oxidoreductase activity"/>
    <property type="evidence" value="ECO:0007669"/>
    <property type="project" value="InterPro"/>
</dbReference>
<feature type="region of interest" description="Disordered" evidence="2">
    <location>
        <begin position="1"/>
        <end position="31"/>
    </location>
</feature>
<evidence type="ECO:0000256" key="1">
    <source>
        <dbReference type="ARBA" id="ARBA00023604"/>
    </source>
</evidence>